<comment type="caution">
    <text evidence="1">The sequence shown here is derived from an EMBL/GenBank/DDBJ whole genome shotgun (WGS) entry which is preliminary data.</text>
</comment>
<organism evidence="1 2">
    <name type="scientific">Coprinellus micaceus</name>
    <name type="common">Glistening ink-cap mushroom</name>
    <name type="synonym">Coprinus micaceus</name>
    <dbReference type="NCBI Taxonomy" id="71717"/>
    <lineage>
        <taxon>Eukaryota</taxon>
        <taxon>Fungi</taxon>
        <taxon>Dikarya</taxon>
        <taxon>Basidiomycota</taxon>
        <taxon>Agaricomycotina</taxon>
        <taxon>Agaricomycetes</taxon>
        <taxon>Agaricomycetidae</taxon>
        <taxon>Agaricales</taxon>
        <taxon>Agaricineae</taxon>
        <taxon>Psathyrellaceae</taxon>
        <taxon>Coprinellus</taxon>
    </lineage>
</organism>
<name>A0A4Y7SEY5_COPMI</name>
<protein>
    <submittedName>
        <fullName evidence="1">Uncharacterized protein</fullName>
    </submittedName>
</protein>
<dbReference type="AlphaFoldDB" id="A0A4Y7SEY5"/>
<reference evidence="1 2" key="1">
    <citation type="journal article" date="2019" name="Nat. Ecol. Evol.">
        <title>Megaphylogeny resolves global patterns of mushroom evolution.</title>
        <authorList>
            <person name="Varga T."/>
            <person name="Krizsan K."/>
            <person name="Foldi C."/>
            <person name="Dima B."/>
            <person name="Sanchez-Garcia M."/>
            <person name="Sanchez-Ramirez S."/>
            <person name="Szollosi G.J."/>
            <person name="Szarkandi J.G."/>
            <person name="Papp V."/>
            <person name="Albert L."/>
            <person name="Andreopoulos W."/>
            <person name="Angelini C."/>
            <person name="Antonin V."/>
            <person name="Barry K.W."/>
            <person name="Bougher N.L."/>
            <person name="Buchanan P."/>
            <person name="Buyck B."/>
            <person name="Bense V."/>
            <person name="Catcheside P."/>
            <person name="Chovatia M."/>
            <person name="Cooper J."/>
            <person name="Damon W."/>
            <person name="Desjardin D."/>
            <person name="Finy P."/>
            <person name="Geml J."/>
            <person name="Haridas S."/>
            <person name="Hughes K."/>
            <person name="Justo A."/>
            <person name="Karasinski D."/>
            <person name="Kautmanova I."/>
            <person name="Kiss B."/>
            <person name="Kocsube S."/>
            <person name="Kotiranta H."/>
            <person name="LaButti K.M."/>
            <person name="Lechner B.E."/>
            <person name="Liimatainen K."/>
            <person name="Lipzen A."/>
            <person name="Lukacs Z."/>
            <person name="Mihaltcheva S."/>
            <person name="Morgado L.N."/>
            <person name="Niskanen T."/>
            <person name="Noordeloos M.E."/>
            <person name="Ohm R.A."/>
            <person name="Ortiz-Santana B."/>
            <person name="Ovrebo C."/>
            <person name="Racz N."/>
            <person name="Riley R."/>
            <person name="Savchenko A."/>
            <person name="Shiryaev A."/>
            <person name="Soop K."/>
            <person name="Spirin V."/>
            <person name="Szebenyi C."/>
            <person name="Tomsovsky M."/>
            <person name="Tulloss R.E."/>
            <person name="Uehling J."/>
            <person name="Grigoriev I.V."/>
            <person name="Vagvolgyi C."/>
            <person name="Papp T."/>
            <person name="Martin F.M."/>
            <person name="Miettinen O."/>
            <person name="Hibbett D.S."/>
            <person name="Nagy L.G."/>
        </authorList>
    </citation>
    <scope>NUCLEOTIDE SEQUENCE [LARGE SCALE GENOMIC DNA]</scope>
    <source>
        <strain evidence="1 2">FP101781</strain>
    </source>
</reference>
<proteinExistence type="predicted"/>
<keyword evidence="2" id="KW-1185">Reference proteome</keyword>
<dbReference type="Proteomes" id="UP000298030">
    <property type="component" value="Unassembled WGS sequence"/>
</dbReference>
<evidence type="ECO:0000313" key="2">
    <source>
        <dbReference type="Proteomes" id="UP000298030"/>
    </source>
</evidence>
<sequence>MSEAYQIRGLKLSSARAASAYIIKLLSSPSSTFSALPTPPASPCRESSCPLRTADCWTLNCRSTRGHHPQCSLRNGKLSVANMPVLDTSVDPSESGWRLLREDPSRGVQVHETQVPLTVPKIRRKGKQQKLETVHATLRHSSMSMIDGSISHMFWFEEIANRRTVGFEYLPISWREYPRGCLEFGPYRTFMMESLDGEDICCAVVQHGSGFRDVKMECAGGFLAAPQNHFGDAIDEAVQKAWWSGAMASLNLVFKLLEA</sequence>
<accession>A0A4Y7SEY5</accession>
<gene>
    <name evidence="1" type="ORF">FA13DRAFT_1801023</name>
</gene>
<dbReference type="EMBL" id="QPFP01000143">
    <property type="protein sequence ID" value="TEB20378.1"/>
    <property type="molecule type" value="Genomic_DNA"/>
</dbReference>
<evidence type="ECO:0000313" key="1">
    <source>
        <dbReference type="EMBL" id="TEB20378.1"/>
    </source>
</evidence>